<dbReference type="EMBL" id="DVOB01000172">
    <property type="protein sequence ID" value="HIU96659.1"/>
    <property type="molecule type" value="Genomic_DNA"/>
</dbReference>
<name>A0A9D1N7L9_9FIRM</name>
<organism evidence="1 2">
    <name type="scientific">Candidatus Allocopromorpha excrementipullorum</name>
    <dbReference type="NCBI Taxonomy" id="2840743"/>
    <lineage>
        <taxon>Bacteria</taxon>
        <taxon>Bacillati</taxon>
        <taxon>Bacillota</taxon>
        <taxon>Clostridia</taxon>
        <taxon>Eubacteriales</taxon>
        <taxon>Eubacteriaceae</taxon>
        <taxon>Eubacteriaceae incertae sedis</taxon>
        <taxon>Candidatus Allocopromorpha</taxon>
    </lineage>
</organism>
<dbReference type="PANTHER" id="PTHR37315:SF1">
    <property type="entry name" value="UPF0311 PROTEIN BLR7842"/>
    <property type="match status" value="1"/>
</dbReference>
<dbReference type="Pfam" id="PF11578">
    <property type="entry name" value="DUF3237"/>
    <property type="match status" value="1"/>
</dbReference>
<dbReference type="Proteomes" id="UP000824130">
    <property type="component" value="Unassembled WGS sequence"/>
</dbReference>
<dbReference type="InterPro" id="IPR020915">
    <property type="entry name" value="UPF0311"/>
</dbReference>
<gene>
    <name evidence="1" type="ORF">IAD25_08160</name>
</gene>
<evidence type="ECO:0000313" key="1">
    <source>
        <dbReference type="EMBL" id="HIU96659.1"/>
    </source>
</evidence>
<reference evidence="1" key="1">
    <citation type="submission" date="2020-10" db="EMBL/GenBank/DDBJ databases">
        <authorList>
            <person name="Gilroy R."/>
        </authorList>
    </citation>
    <scope>NUCLEOTIDE SEQUENCE</scope>
    <source>
        <strain evidence="1">ChiSjej4B22-8349</strain>
    </source>
</reference>
<reference evidence="1" key="2">
    <citation type="journal article" date="2021" name="PeerJ">
        <title>Extensive microbial diversity within the chicken gut microbiome revealed by metagenomics and culture.</title>
        <authorList>
            <person name="Gilroy R."/>
            <person name="Ravi A."/>
            <person name="Getino M."/>
            <person name="Pursley I."/>
            <person name="Horton D.L."/>
            <person name="Alikhan N.F."/>
            <person name="Baker D."/>
            <person name="Gharbi K."/>
            <person name="Hall N."/>
            <person name="Watson M."/>
            <person name="Adriaenssens E.M."/>
            <person name="Foster-Nyarko E."/>
            <person name="Jarju S."/>
            <person name="Secka A."/>
            <person name="Antonio M."/>
            <person name="Oren A."/>
            <person name="Chaudhuri R.R."/>
            <person name="La Ragione R."/>
            <person name="Hildebrand F."/>
            <person name="Pallen M.J."/>
        </authorList>
    </citation>
    <scope>NUCLEOTIDE SEQUENCE</scope>
    <source>
        <strain evidence="1">ChiSjej4B22-8349</strain>
    </source>
</reference>
<dbReference type="Gene3D" id="2.40.160.20">
    <property type="match status" value="1"/>
</dbReference>
<sequence>MKKLFDMELSQQDELLMENTARGDILLSSTQGGTFRGERLRGNVMPLGMCVTCTPGSGRNHIDMSLALETDDESQILMNVSAHLHLEPELEQKLIEGKAVPPDEYYYKGVVKFDAGKAGYKWLEERVFVCDGVICDWSRLRFSVYEV</sequence>
<evidence type="ECO:0000313" key="2">
    <source>
        <dbReference type="Proteomes" id="UP000824130"/>
    </source>
</evidence>
<comment type="caution">
    <text evidence="1">The sequence shown here is derived from an EMBL/GenBank/DDBJ whole genome shotgun (WGS) entry which is preliminary data.</text>
</comment>
<dbReference type="AlphaFoldDB" id="A0A9D1N7L9"/>
<accession>A0A9D1N7L9</accession>
<proteinExistence type="predicted"/>
<protein>
    <submittedName>
        <fullName evidence="1">DUF3237 domain-containing protein</fullName>
    </submittedName>
</protein>
<dbReference type="PANTHER" id="PTHR37315">
    <property type="entry name" value="UPF0311 PROTEIN BLR7842"/>
    <property type="match status" value="1"/>
</dbReference>